<protein>
    <submittedName>
        <fullName evidence="5">Transcription regulator</fullName>
    </submittedName>
</protein>
<name>M0MDJ3_9EURY</name>
<organism evidence="5 6">
    <name type="scientific">Halococcus saccharolyticus DSM 5350</name>
    <dbReference type="NCBI Taxonomy" id="1227455"/>
    <lineage>
        <taxon>Archaea</taxon>
        <taxon>Methanobacteriati</taxon>
        <taxon>Methanobacteriota</taxon>
        <taxon>Stenosarchaea group</taxon>
        <taxon>Halobacteria</taxon>
        <taxon>Halobacteriales</taxon>
        <taxon>Halococcaceae</taxon>
        <taxon>Halococcus</taxon>
    </lineage>
</organism>
<keyword evidence="3" id="KW-0804">Transcription</keyword>
<dbReference type="EMBL" id="AOMD01000027">
    <property type="protein sequence ID" value="EMA43832.1"/>
    <property type="molecule type" value="Genomic_DNA"/>
</dbReference>
<dbReference type="CDD" id="cd00090">
    <property type="entry name" value="HTH_ARSR"/>
    <property type="match status" value="1"/>
</dbReference>
<sequence>MRGLDDTDREILDLLTDDARRPYREIADRVDLSPPAVSDRVDRLRELGVIRGFTLDLNRSLLDAGRHVLVELRVRPATLEDVRSAIEVATPVEHVFTTADARIVFDATLDGRDVRDLLAETIDLDAVQEYDVRPLSSTSWTPQIGDAAFAPECVECDNTVDEEGTTARLDGELYHFCCPSCESQFTERYETLREGAAD</sequence>
<dbReference type="PROSITE" id="PS50956">
    <property type="entry name" value="HTH_ASNC_2"/>
    <property type="match status" value="1"/>
</dbReference>
<evidence type="ECO:0000256" key="1">
    <source>
        <dbReference type="ARBA" id="ARBA00023015"/>
    </source>
</evidence>
<evidence type="ECO:0000256" key="3">
    <source>
        <dbReference type="ARBA" id="ARBA00023163"/>
    </source>
</evidence>
<dbReference type="AlphaFoldDB" id="M0MDJ3"/>
<dbReference type="InParanoid" id="M0MDJ3"/>
<dbReference type="InterPro" id="IPR050684">
    <property type="entry name" value="HTH-Siroheme_Decarb"/>
</dbReference>
<feature type="domain" description="HTH asnC-type" evidence="4">
    <location>
        <begin position="4"/>
        <end position="67"/>
    </location>
</feature>
<keyword evidence="1" id="KW-0805">Transcription regulation</keyword>
<dbReference type="InterPro" id="IPR011017">
    <property type="entry name" value="TRASH_dom"/>
</dbReference>
<evidence type="ECO:0000256" key="2">
    <source>
        <dbReference type="ARBA" id="ARBA00023125"/>
    </source>
</evidence>
<dbReference type="InterPro" id="IPR000485">
    <property type="entry name" value="AsnC-type_HTH_dom"/>
</dbReference>
<dbReference type="RefSeq" id="WP_006078333.1">
    <property type="nucleotide sequence ID" value="NZ_AOMD01000027.1"/>
</dbReference>
<dbReference type="Gene3D" id="1.10.10.10">
    <property type="entry name" value="Winged helix-like DNA-binding domain superfamily/Winged helix DNA-binding domain"/>
    <property type="match status" value="1"/>
</dbReference>
<dbReference type="PATRIC" id="fig|1227455.4.peg.2534"/>
<evidence type="ECO:0000313" key="5">
    <source>
        <dbReference type="EMBL" id="EMA43832.1"/>
    </source>
</evidence>
<comment type="caution">
    <text evidence="5">The sequence shown here is derived from an EMBL/GenBank/DDBJ whole genome shotgun (WGS) entry which is preliminary data.</text>
</comment>
<dbReference type="InterPro" id="IPR036388">
    <property type="entry name" value="WH-like_DNA-bd_sf"/>
</dbReference>
<dbReference type="InterPro" id="IPR011991">
    <property type="entry name" value="ArsR-like_HTH"/>
</dbReference>
<proteinExistence type="predicted"/>
<evidence type="ECO:0000259" key="4">
    <source>
        <dbReference type="PROSITE" id="PS50956"/>
    </source>
</evidence>
<dbReference type="OrthoDB" id="33200at2157"/>
<dbReference type="Proteomes" id="UP000011669">
    <property type="component" value="Unassembled WGS sequence"/>
</dbReference>
<dbReference type="SMART" id="SM00746">
    <property type="entry name" value="TRASH"/>
    <property type="match status" value="1"/>
</dbReference>
<dbReference type="InterPro" id="IPR019888">
    <property type="entry name" value="Tscrpt_reg_AsnC-like"/>
</dbReference>
<dbReference type="InterPro" id="IPR056526">
    <property type="entry name" value="TRASH_HVO_1752"/>
</dbReference>
<dbReference type="STRING" id="1227455.C449_12360"/>
<dbReference type="PANTHER" id="PTHR43413:SF4">
    <property type="entry name" value="HTH-TYPE TRANSCRIPTIONAL REGULATOR LYSM"/>
    <property type="match status" value="1"/>
</dbReference>
<dbReference type="PANTHER" id="PTHR43413">
    <property type="entry name" value="TRANSCRIPTIONAL REGULATOR, ASNC FAMILY"/>
    <property type="match status" value="1"/>
</dbReference>
<dbReference type="SUPFAM" id="SSF46785">
    <property type="entry name" value="Winged helix' DNA-binding domain"/>
    <property type="match status" value="1"/>
</dbReference>
<reference evidence="5 6" key="1">
    <citation type="journal article" date="2014" name="PLoS Genet.">
        <title>Phylogenetically driven sequencing of extremely halophilic archaea reveals strategies for static and dynamic osmo-response.</title>
        <authorList>
            <person name="Becker E.A."/>
            <person name="Seitzer P.M."/>
            <person name="Tritt A."/>
            <person name="Larsen D."/>
            <person name="Krusor M."/>
            <person name="Yao A.I."/>
            <person name="Wu D."/>
            <person name="Madern D."/>
            <person name="Eisen J.A."/>
            <person name="Darling A.E."/>
            <person name="Facciotti M.T."/>
        </authorList>
    </citation>
    <scope>NUCLEOTIDE SEQUENCE [LARGE SCALE GENOMIC DNA]</scope>
    <source>
        <strain evidence="5 6">DSM 5350</strain>
    </source>
</reference>
<keyword evidence="6" id="KW-1185">Reference proteome</keyword>
<dbReference type="GO" id="GO:0043565">
    <property type="term" value="F:sequence-specific DNA binding"/>
    <property type="evidence" value="ECO:0007669"/>
    <property type="project" value="InterPro"/>
</dbReference>
<dbReference type="SMART" id="SM00344">
    <property type="entry name" value="HTH_ASNC"/>
    <property type="match status" value="1"/>
</dbReference>
<accession>M0MDJ3</accession>
<gene>
    <name evidence="5" type="ORF">C449_12360</name>
</gene>
<dbReference type="Pfam" id="PF13412">
    <property type="entry name" value="HTH_24"/>
    <property type="match status" value="1"/>
</dbReference>
<keyword evidence="2" id="KW-0238">DNA-binding</keyword>
<dbReference type="Pfam" id="PF24273">
    <property type="entry name" value="TRASH_HVO_1752_C"/>
    <property type="match status" value="1"/>
</dbReference>
<evidence type="ECO:0000313" key="6">
    <source>
        <dbReference type="Proteomes" id="UP000011669"/>
    </source>
</evidence>
<dbReference type="InterPro" id="IPR036390">
    <property type="entry name" value="WH_DNA-bd_sf"/>
</dbReference>
<dbReference type="PRINTS" id="PR00033">
    <property type="entry name" value="HTHASNC"/>
</dbReference>